<dbReference type="AlphaFoldDB" id="A0A813DV43"/>
<proteinExistence type="predicted"/>
<dbReference type="Proteomes" id="UP000626109">
    <property type="component" value="Unassembled WGS sequence"/>
</dbReference>
<dbReference type="EMBL" id="CAJNNW010025170">
    <property type="protein sequence ID" value="CAE8675977.1"/>
    <property type="molecule type" value="Genomic_DNA"/>
</dbReference>
<evidence type="ECO:0000313" key="2">
    <source>
        <dbReference type="EMBL" id="CAE8675977.1"/>
    </source>
</evidence>
<reference evidence="1" key="1">
    <citation type="submission" date="2021-02" db="EMBL/GenBank/DDBJ databases">
        <authorList>
            <person name="Dougan E. K."/>
            <person name="Rhodes N."/>
            <person name="Thang M."/>
            <person name="Chan C."/>
        </authorList>
    </citation>
    <scope>NUCLEOTIDE SEQUENCE</scope>
</reference>
<accession>A0A813DV43</accession>
<dbReference type="EMBL" id="CAJNNV010006235">
    <property type="protein sequence ID" value="CAE8593288.1"/>
    <property type="molecule type" value="Genomic_DNA"/>
</dbReference>
<organism evidence="1 3">
    <name type="scientific">Polarella glacialis</name>
    <name type="common">Dinoflagellate</name>
    <dbReference type="NCBI Taxonomy" id="89957"/>
    <lineage>
        <taxon>Eukaryota</taxon>
        <taxon>Sar</taxon>
        <taxon>Alveolata</taxon>
        <taxon>Dinophyceae</taxon>
        <taxon>Suessiales</taxon>
        <taxon>Suessiaceae</taxon>
        <taxon>Polarella</taxon>
    </lineage>
</organism>
<evidence type="ECO:0000313" key="1">
    <source>
        <dbReference type="EMBL" id="CAE8593288.1"/>
    </source>
</evidence>
<evidence type="ECO:0000313" key="3">
    <source>
        <dbReference type="Proteomes" id="UP000654075"/>
    </source>
</evidence>
<comment type="caution">
    <text evidence="1">The sequence shown here is derived from an EMBL/GenBank/DDBJ whole genome shotgun (WGS) entry which is preliminary data.</text>
</comment>
<keyword evidence="3" id="KW-1185">Reference proteome</keyword>
<name>A0A813DV43_POLGL</name>
<sequence length="349" mass="37947">MFDFDDLEFNAPGAETLQQVQFPSPGEYDGIVFGLSASEALRRRVSAECDSLLDRLKRGVLEEESQGASTPPIRFPNSSTIVGALLEDQPPDPIRGAGLPLQKSADKCQEVRSSLVSKDSSAEDLTISKEKQASLRTWTNEVVCSSAASLSDSDVVSIGAAQDPKPWALRRRWPDETVLLEVLGQVLPMHLQTIAASPDDAIRLLEDWGVTHASRLKFTAQVNEEDSHPRVLSRRDSMLPLPPAVVKVEGKSSILQMVTLALTRRDAEAQSWAAAASEQRLQRNAGHWRTFTKPKGAFGAEGLRNAAAQPAPDRYGMQAAGCIWPSVVGQAQQNMRDLPKKTNAPPSCS</sequence>
<dbReference type="Proteomes" id="UP000654075">
    <property type="component" value="Unassembled WGS sequence"/>
</dbReference>
<protein>
    <submittedName>
        <fullName evidence="1">Uncharacterized protein</fullName>
    </submittedName>
</protein>
<gene>
    <name evidence="1" type="ORF">PGLA1383_LOCUS11886</name>
    <name evidence="2" type="ORF">PGLA2088_LOCUS19646</name>
</gene>